<dbReference type="SUPFAM" id="SSF52833">
    <property type="entry name" value="Thioredoxin-like"/>
    <property type="match status" value="1"/>
</dbReference>
<proteinExistence type="predicted"/>
<dbReference type="EMBL" id="JACSNR010000001">
    <property type="protein sequence ID" value="MBM6922396.1"/>
    <property type="molecule type" value="Genomic_DNA"/>
</dbReference>
<dbReference type="RefSeq" id="WP_177504580.1">
    <property type="nucleotide sequence ID" value="NZ_JACSNR010000001.1"/>
</dbReference>
<gene>
    <name evidence="1" type="ORF">H9X81_01630</name>
</gene>
<dbReference type="Gene3D" id="3.40.30.10">
    <property type="entry name" value="Glutaredoxin"/>
    <property type="match status" value="1"/>
</dbReference>
<evidence type="ECO:0000313" key="1">
    <source>
        <dbReference type="EMBL" id="MBM6922396.1"/>
    </source>
</evidence>
<evidence type="ECO:0000313" key="2">
    <source>
        <dbReference type="Proteomes" id="UP000724149"/>
    </source>
</evidence>
<sequence>MDIYICIGSSCHLKGSRSVIEKMEERIRREHLEDRVNIRGSFCMGNCTDGVCVRVGEKTVTGVNAENFDEKFETEILGELRDE</sequence>
<dbReference type="InterPro" id="IPR036249">
    <property type="entry name" value="Thioredoxin-like_sf"/>
</dbReference>
<reference evidence="1 2" key="1">
    <citation type="journal article" date="2021" name="Sci. Rep.">
        <title>The distribution of antibiotic resistance genes in chicken gut microbiota commensals.</title>
        <authorList>
            <person name="Juricova H."/>
            <person name="Matiasovicova J."/>
            <person name="Kubasova T."/>
            <person name="Cejkova D."/>
            <person name="Rychlik I."/>
        </authorList>
    </citation>
    <scope>NUCLEOTIDE SEQUENCE [LARGE SCALE GENOMIC DNA]</scope>
    <source>
        <strain evidence="1 2">An564</strain>
    </source>
</reference>
<comment type="caution">
    <text evidence="1">The sequence shown here is derived from an EMBL/GenBank/DDBJ whole genome shotgun (WGS) entry which is preliminary data.</text>
</comment>
<name>A0ABS2GK42_9FIRM</name>
<dbReference type="CDD" id="cd02980">
    <property type="entry name" value="TRX_Fd_family"/>
    <property type="match status" value="1"/>
</dbReference>
<protein>
    <submittedName>
        <fullName evidence="1">(2Fe-2S) ferredoxin domain-containing protein</fullName>
    </submittedName>
</protein>
<organism evidence="1 2">
    <name type="scientific">Hydrogenoanaerobacterium saccharovorans</name>
    <dbReference type="NCBI Taxonomy" id="474960"/>
    <lineage>
        <taxon>Bacteria</taxon>
        <taxon>Bacillati</taxon>
        <taxon>Bacillota</taxon>
        <taxon>Clostridia</taxon>
        <taxon>Eubacteriales</taxon>
        <taxon>Oscillospiraceae</taxon>
        <taxon>Hydrogenoanaerobacterium</taxon>
    </lineage>
</organism>
<dbReference type="Pfam" id="PF01257">
    <property type="entry name" value="2Fe-2S_thioredx"/>
    <property type="match status" value="1"/>
</dbReference>
<keyword evidence="2" id="KW-1185">Reference proteome</keyword>
<dbReference type="Proteomes" id="UP000724149">
    <property type="component" value="Unassembled WGS sequence"/>
</dbReference>
<accession>A0ABS2GK42</accession>